<dbReference type="AlphaFoldDB" id="A7GBY5"/>
<dbReference type="Proteomes" id="UP000002410">
    <property type="component" value="Chromosome"/>
</dbReference>
<organism evidence="1 2">
    <name type="scientific">Clostridium botulinum (strain Langeland / NCTC 10281 / Type F)</name>
    <dbReference type="NCBI Taxonomy" id="441772"/>
    <lineage>
        <taxon>Bacteria</taxon>
        <taxon>Bacillati</taxon>
        <taxon>Bacillota</taxon>
        <taxon>Clostridia</taxon>
        <taxon>Eubacteriales</taxon>
        <taxon>Clostridiaceae</taxon>
        <taxon>Clostridium</taxon>
    </lineage>
</organism>
<dbReference type="KEGG" id="cbf:CLI_1029"/>
<sequence length="54" mass="6322">MIKKNIYNTKNNIPLIITPHLANLLKCTFIDRKPRLNPMGIIKNVIKKYSHSNF</sequence>
<dbReference type="HOGENOM" id="CLU_3133949_0_0_9"/>
<protein>
    <submittedName>
        <fullName evidence="1">Uncharacterized protein</fullName>
    </submittedName>
</protein>
<reference evidence="2" key="1">
    <citation type="submission" date="2007-06" db="EMBL/GenBank/DDBJ databases">
        <authorList>
            <person name="Brinkac L.M."/>
            <person name="Daugherty S."/>
            <person name="Dodson R.J."/>
            <person name="Madupu R."/>
            <person name="Brown J.L."/>
            <person name="Bruce D."/>
            <person name="Detter C."/>
            <person name="Munk C."/>
            <person name="Smith L.A."/>
            <person name="Smith T.J."/>
            <person name="White O."/>
            <person name="Brettin T.S."/>
        </authorList>
    </citation>
    <scope>NUCLEOTIDE SEQUENCE [LARGE SCALE GENOMIC DNA]</scope>
    <source>
        <strain evidence="2">Langeland / NCTC 10281 / Type F</strain>
    </source>
</reference>
<evidence type="ECO:0000313" key="2">
    <source>
        <dbReference type="Proteomes" id="UP000002410"/>
    </source>
</evidence>
<accession>A7GBY5</accession>
<evidence type="ECO:0000313" key="1">
    <source>
        <dbReference type="EMBL" id="ABS42081.1"/>
    </source>
</evidence>
<proteinExistence type="predicted"/>
<gene>
    <name evidence="1" type="ordered locus">CLI_1029</name>
</gene>
<name>A7GBY5_CLOBL</name>
<dbReference type="EMBL" id="CP000728">
    <property type="protein sequence ID" value="ABS42081.1"/>
    <property type="molecule type" value="Genomic_DNA"/>
</dbReference>